<evidence type="ECO:0000313" key="5">
    <source>
        <dbReference type="EMBL" id="MSS83989.1"/>
    </source>
</evidence>
<dbReference type="NCBIfam" id="NF002879">
    <property type="entry name" value="PRK03333.1"/>
    <property type="match status" value="1"/>
</dbReference>
<dbReference type="EMBL" id="VULO01000004">
    <property type="protein sequence ID" value="MSS83989.1"/>
    <property type="molecule type" value="Genomic_DNA"/>
</dbReference>
<dbReference type="InterPro" id="IPR027417">
    <property type="entry name" value="P-loop_NTPase"/>
</dbReference>
<dbReference type="NCBIfam" id="TIGR00152">
    <property type="entry name" value="dephospho-CoA kinase"/>
    <property type="match status" value="1"/>
</dbReference>
<evidence type="ECO:0000256" key="1">
    <source>
        <dbReference type="ARBA" id="ARBA00022741"/>
    </source>
</evidence>
<comment type="similarity">
    <text evidence="3">Belongs to the CoaE family.</text>
</comment>
<dbReference type="PANTHER" id="PTHR10695:SF46">
    <property type="entry name" value="BIFUNCTIONAL COENZYME A SYNTHASE-RELATED"/>
    <property type="match status" value="1"/>
</dbReference>
<keyword evidence="3 5" id="KW-0418">Kinase</keyword>
<dbReference type="CDD" id="cd02022">
    <property type="entry name" value="DPCK"/>
    <property type="match status" value="1"/>
</dbReference>
<reference evidence="5 6" key="1">
    <citation type="submission" date="2019-08" db="EMBL/GenBank/DDBJ databases">
        <title>In-depth cultivation of the pig gut microbiome towards novel bacterial diversity and tailored functional studies.</title>
        <authorList>
            <person name="Wylensek D."/>
            <person name="Hitch T.C.A."/>
            <person name="Clavel T."/>
        </authorList>
    </citation>
    <scope>NUCLEOTIDE SEQUENCE [LARGE SCALE GENOMIC DNA]</scope>
    <source>
        <strain evidence="5 6">WB03_NA08</strain>
    </source>
</reference>
<dbReference type="RefSeq" id="WP_154543910.1">
    <property type="nucleotide sequence ID" value="NZ_VULO01000004.1"/>
</dbReference>
<accession>A0A6N7VQF5</accession>
<dbReference type="SUPFAM" id="SSF52540">
    <property type="entry name" value="P-loop containing nucleoside triphosphate hydrolases"/>
    <property type="match status" value="1"/>
</dbReference>
<dbReference type="Gene3D" id="3.40.50.300">
    <property type="entry name" value="P-loop containing nucleotide triphosphate hydrolases"/>
    <property type="match status" value="1"/>
</dbReference>
<keyword evidence="2 3" id="KW-0067">ATP-binding</keyword>
<evidence type="ECO:0000256" key="2">
    <source>
        <dbReference type="ARBA" id="ARBA00022840"/>
    </source>
</evidence>
<comment type="caution">
    <text evidence="5">The sequence shown here is derived from an EMBL/GenBank/DDBJ whole genome shotgun (WGS) entry which is preliminary data.</text>
</comment>
<keyword evidence="3 5" id="KW-0808">Transferase</keyword>
<comment type="pathway">
    <text evidence="3">Cofactor biosynthesis; coenzyme A biosynthesis; CoA from (R)-pantothenate: step 5/5.</text>
</comment>
<dbReference type="GO" id="GO:0004140">
    <property type="term" value="F:dephospho-CoA kinase activity"/>
    <property type="evidence" value="ECO:0007669"/>
    <property type="project" value="UniProtKB-UniRule"/>
</dbReference>
<dbReference type="Proteomes" id="UP000470875">
    <property type="component" value="Unassembled WGS sequence"/>
</dbReference>
<keyword evidence="3" id="KW-0963">Cytoplasm</keyword>
<dbReference type="HAMAP" id="MF_00376">
    <property type="entry name" value="Dephospho_CoA_kinase"/>
    <property type="match status" value="1"/>
</dbReference>
<dbReference type="GO" id="GO:0005524">
    <property type="term" value="F:ATP binding"/>
    <property type="evidence" value="ECO:0007669"/>
    <property type="project" value="UniProtKB-UniRule"/>
</dbReference>
<evidence type="ECO:0000313" key="6">
    <source>
        <dbReference type="Proteomes" id="UP000470875"/>
    </source>
</evidence>
<dbReference type="InterPro" id="IPR001977">
    <property type="entry name" value="Depp_CoAkinase"/>
</dbReference>
<comment type="catalytic activity">
    <reaction evidence="3">
        <text>3'-dephospho-CoA + ATP = ADP + CoA + H(+)</text>
        <dbReference type="Rhea" id="RHEA:18245"/>
        <dbReference type="ChEBI" id="CHEBI:15378"/>
        <dbReference type="ChEBI" id="CHEBI:30616"/>
        <dbReference type="ChEBI" id="CHEBI:57287"/>
        <dbReference type="ChEBI" id="CHEBI:57328"/>
        <dbReference type="ChEBI" id="CHEBI:456216"/>
        <dbReference type="EC" id="2.7.1.24"/>
    </reaction>
</comment>
<proteinExistence type="inferred from homology"/>
<dbReference type="UniPathway" id="UPA00241">
    <property type="reaction ID" value="UER00356"/>
</dbReference>
<comment type="subcellular location">
    <subcellularLocation>
        <location evidence="3">Cytoplasm</location>
    </subcellularLocation>
</comment>
<dbReference type="PROSITE" id="PS51219">
    <property type="entry name" value="DPCK"/>
    <property type="match status" value="1"/>
</dbReference>
<gene>
    <name evidence="3" type="primary">coaE</name>
    <name evidence="5" type="ORF">FYJ24_04250</name>
</gene>
<evidence type="ECO:0000256" key="3">
    <source>
        <dbReference type="HAMAP-Rule" id="MF_00376"/>
    </source>
</evidence>
<dbReference type="Pfam" id="PF01121">
    <property type="entry name" value="CoaE"/>
    <property type="match status" value="1"/>
</dbReference>
<sequence length="208" mass="22620">MLKILRDIPPQGSNAKIFGLTGGIGAGKSTVATLLSQRGAFVVDADQVVRDLQKPGGEAVEALVDAFGDSVLDSGGGINRTALAQVAFRNDENRRLLEAIIHPRVRQKVQEIFATLEPGQVGIYDVPLLVETDMARQFAGVIVVEAPLEVRLDRLERRGISREEALRRIAAQATDEERRAVGHVVIENGKDHTHLTGVVNALWELIVH</sequence>
<comment type="function">
    <text evidence="3">Catalyzes the phosphorylation of the 3'-hydroxyl group of dephosphocoenzyme A to form coenzyme A.</text>
</comment>
<dbReference type="EC" id="2.7.1.24" evidence="3 4"/>
<dbReference type="GO" id="GO:0015937">
    <property type="term" value="P:coenzyme A biosynthetic process"/>
    <property type="evidence" value="ECO:0007669"/>
    <property type="project" value="UniProtKB-UniRule"/>
</dbReference>
<dbReference type="PANTHER" id="PTHR10695">
    <property type="entry name" value="DEPHOSPHO-COA KINASE-RELATED"/>
    <property type="match status" value="1"/>
</dbReference>
<dbReference type="AlphaFoldDB" id="A0A6N7VQF5"/>
<keyword evidence="6" id="KW-1185">Reference proteome</keyword>
<keyword evidence="1 3" id="KW-0547">Nucleotide-binding</keyword>
<organism evidence="5 6">
    <name type="scientific">Scrofimicrobium canadense</name>
    <dbReference type="NCBI Taxonomy" id="2652290"/>
    <lineage>
        <taxon>Bacteria</taxon>
        <taxon>Bacillati</taxon>
        <taxon>Actinomycetota</taxon>
        <taxon>Actinomycetes</taxon>
        <taxon>Actinomycetales</taxon>
        <taxon>Actinomycetaceae</taxon>
        <taxon>Scrofimicrobium</taxon>
    </lineage>
</organism>
<protein>
    <recommendedName>
        <fullName evidence="3 4">Dephospho-CoA kinase</fullName>
        <ecNumber evidence="3 4">2.7.1.24</ecNumber>
    </recommendedName>
    <alternativeName>
        <fullName evidence="3">Dephosphocoenzyme A kinase</fullName>
    </alternativeName>
</protein>
<dbReference type="GO" id="GO:0005737">
    <property type="term" value="C:cytoplasm"/>
    <property type="evidence" value="ECO:0007669"/>
    <property type="project" value="UniProtKB-SubCell"/>
</dbReference>
<keyword evidence="3" id="KW-0173">Coenzyme A biosynthesis</keyword>
<name>A0A6N7VQF5_9ACTO</name>
<evidence type="ECO:0000256" key="4">
    <source>
        <dbReference type="NCBIfam" id="TIGR00152"/>
    </source>
</evidence>
<feature type="binding site" evidence="3">
    <location>
        <begin position="25"/>
        <end position="30"/>
    </location>
    <ligand>
        <name>ATP</name>
        <dbReference type="ChEBI" id="CHEBI:30616"/>
    </ligand>
</feature>